<evidence type="ECO:0000256" key="5">
    <source>
        <dbReference type="ARBA" id="ARBA00023242"/>
    </source>
</evidence>
<dbReference type="EMBL" id="JABXXO010000009">
    <property type="protein sequence ID" value="KAF7770508.1"/>
    <property type="molecule type" value="Genomic_DNA"/>
</dbReference>
<evidence type="ECO:0000256" key="4">
    <source>
        <dbReference type="ARBA" id="ARBA00022833"/>
    </source>
</evidence>
<reference evidence="10 11" key="1">
    <citation type="journal article" name="Sci. Rep.">
        <title>Telomere-to-telomere assembled and centromere annotated genomes of the two main subspecies of the button mushroom Agaricus bisporus reveal especially polymorphic chromosome ends.</title>
        <authorList>
            <person name="Sonnenberg A.S.M."/>
            <person name="Sedaghat-Telgerd N."/>
            <person name="Lavrijssen B."/>
            <person name="Ohm R.A."/>
            <person name="Hendrickx P.M."/>
            <person name="Scholtmeijer K."/>
            <person name="Baars J.J.P."/>
            <person name="van Peer A."/>
        </authorList>
    </citation>
    <scope>NUCLEOTIDE SEQUENCE [LARGE SCALE GENOMIC DNA]</scope>
    <source>
        <strain evidence="10 11">H119_p4</strain>
    </source>
</reference>
<dbReference type="InterPro" id="IPR000198">
    <property type="entry name" value="RhoGAP_dom"/>
</dbReference>
<dbReference type="SUPFAM" id="SSF48350">
    <property type="entry name" value="GTPase activation domain, GAP"/>
    <property type="match status" value="1"/>
</dbReference>
<evidence type="ECO:0008006" key="12">
    <source>
        <dbReference type="Google" id="ProtNLM"/>
    </source>
</evidence>
<dbReference type="GO" id="GO:0030695">
    <property type="term" value="F:GTPase regulator activity"/>
    <property type="evidence" value="ECO:0007669"/>
    <property type="project" value="UniProtKB-ARBA"/>
</dbReference>
<dbReference type="GO" id="GO:0046872">
    <property type="term" value="F:metal ion binding"/>
    <property type="evidence" value="ECO:0007669"/>
    <property type="project" value="UniProtKB-KW"/>
</dbReference>
<feature type="compositionally biased region" description="Basic and acidic residues" evidence="7">
    <location>
        <begin position="772"/>
        <end position="786"/>
    </location>
</feature>
<feature type="compositionally biased region" description="Basic and acidic residues" evidence="7">
    <location>
        <begin position="653"/>
        <end position="665"/>
    </location>
</feature>
<keyword evidence="2 6" id="KW-0479">Metal-binding</keyword>
<dbReference type="SMART" id="SM00132">
    <property type="entry name" value="LIM"/>
    <property type="match status" value="2"/>
</dbReference>
<feature type="region of interest" description="Disordered" evidence="7">
    <location>
        <begin position="1"/>
        <end position="183"/>
    </location>
</feature>
<feature type="domain" description="LIM zinc-binding" evidence="8">
    <location>
        <begin position="188"/>
        <end position="248"/>
    </location>
</feature>
<dbReference type="GO" id="GO:0030036">
    <property type="term" value="P:actin cytoskeleton organization"/>
    <property type="evidence" value="ECO:0007669"/>
    <property type="project" value="TreeGrafter"/>
</dbReference>
<dbReference type="GO" id="GO:0005737">
    <property type="term" value="C:cytoplasm"/>
    <property type="evidence" value="ECO:0007669"/>
    <property type="project" value="TreeGrafter"/>
</dbReference>
<evidence type="ECO:0000256" key="3">
    <source>
        <dbReference type="ARBA" id="ARBA00022737"/>
    </source>
</evidence>
<dbReference type="PANTHER" id="PTHR24215">
    <property type="entry name" value="RHO-GTPASE-ACTIVATING PROTEIN LRG1"/>
    <property type="match status" value="1"/>
</dbReference>
<feature type="compositionally biased region" description="Low complexity" evidence="7">
    <location>
        <begin position="1391"/>
        <end position="1405"/>
    </location>
</feature>
<dbReference type="InterPro" id="IPR008936">
    <property type="entry name" value="Rho_GTPase_activation_prot"/>
</dbReference>
<feature type="compositionally biased region" description="Low complexity" evidence="7">
    <location>
        <begin position="152"/>
        <end position="179"/>
    </location>
</feature>
<dbReference type="CDD" id="cd09391">
    <property type="entry name" value="LIM1_Lrg1p_like"/>
    <property type="match status" value="1"/>
</dbReference>
<evidence type="ECO:0000313" key="11">
    <source>
        <dbReference type="Proteomes" id="UP000629468"/>
    </source>
</evidence>
<gene>
    <name evidence="10" type="ORF">Agabi119p4_6482</name>
</gene>
<keyword evidence="4 6" id="KW-0862">Zinc</keyword>
<feature type="region of interest" description="Disordered" evidence="7">
    <location>
        <begin position="1289"/>
        <end position="1432"/>
    </location>
</feature>
<evidence type="ECO:0000259" key="9">
    <source>
        <dbReference type="PROSITE" id="PS50238"/>
    </source>
</evidence>
<dbReference type="GO" id="GO:0007165">
    <property type="term" value="P:signal transduction"/>
    <property type="evidence" value="ECO:0007669"/>
    <property type="project" value="InterPro"/>
</dbReference>
<dbReference type="Gene3D" id="1.10.555.10">
    <property type="entry name" value="Rho GTPase activation protein"/>
    <property type="match status" value="1"/>
</dbReference>
<dbReference type="CDD" id="cd09392">
    <property type="entry name" value="LIM2_Lrg1p_like"/>
    <property type="match status" value="1"/>
</dbReference>
<comment type="caution">
    <text evidence="10">The sequence shown here is derived from an EMBL/GenBank/DDBJ whole genome shotgun (WGS) entry which is preliminary data.</text>
</comment>
<feature type="region of interest" description="Disordered" evidence="7">
    <location>
        <begin position="928"/>
        <end position="950"/>
    </location>
</feature>
<keyword evidence="6" id="KW-0440">LIM domain</keyword>
<feature type="domain" description="Rho-GAP" evidence="9">
    <location>
        <begin position="1045"/>
        <end position="1247"/>
    </location>
</feature>
<evidence type="ECO:0000256" key="6">
    <source>
        <dbReference type="PROSITE-ProRule" id="PRU00125"/>
    </source>
</evidence>
<keyword evidence="3" id="KW-0677">Repeat</keyword>
<feature type="compositionally biased region" description="Polar residues" evidence="7">
    <location>
        <begin position="33"/>
        <end position="56"/>
    </location>
</feature>
<dbReference type="PANTHER" id="PTHR24215:SF10">
    <property type="entry name" value="RHO-GTPASE-ACTIVATING PROTEIN LRG1"/>
    <property type="match status" value="1"/>
</dbReference>
<feature type="region of interest" description="Disordered" evidence="7">
    <location>
        <begin position="653"/>
        <end position="678"/>
    </location>
</feature>
<dbReference type="GO" id="GO:0005634">
    <property type="term" value="C:nucleus"/>
    <property type="evidence" value="ECO:0007669"/>
    <property type="project" value="UniProtKB-SubCell"/>
</dbReference>
<dbReference type="SUPFAM" id="SSF57716">
    <property type="entry name" value="Glucocorticoid receptor-like (DNA-binding domain)"/>
    <property type="match status" value="3"/>
</dbReference>
<dbReference type="InterPro" id="IPR001781">
    <property type="entry name" value="Znf_LIM"/>
</dbReference>
<sequence>MSRENDSGQAPSPWASAVSPKNTPPVSPDNEATRTPQNAVQPQSYPRISPNTSSPNAARPLERPNAPTRSATYGAPDPDRNLSNTRIPQSRSEDLNHGVSSSPQSPSYLAASPRPSPAFLSSASSSRPSTPGGALNLKPLSSSGHSDDSDQHLSVNSHVSAQSASSSQSSAVKQAGSVSTTPTSLASTTCSACGKPMHGQFVRALGSVYHLDCFKCVDCGEVVALKFFPIEGSDGKQFPLCERDCFRRLNLICAKCGMALRGSYITACNKKFHVEHFTCSVCPTLFGPQDSYYEHEGDIYCHFHYSTRFATKCAGCSSAILKQFVEINRNMRDECWHPECYMINKFWNVKVVSRRPTSATGEGESQEPAYVEEERKETASSLKEKQVRMEQQVYRIWTVLSAFEESSAACISDMLRQVSHGQYLDAIRMAEKFILHVEVLFATIDDLEFHFSQLNMKGMSHVRESRMLCRKTVELFTLLSHTQETGARRMGMTQELLALVTGLAHYLKILIRIALTGALKLEREQSAREAMMSFLDKLHLLAIPGGNPGARRMIKGYQEDSSSHGAVNFGTQGVTYGFRSLAPENAGESPFAPSALRDNRVSSQNPPSDLCVKCNQTVEEDCVRLGTYQRWHSNCIQCTVCGKVALIPMLKDQSSKSGDEKDTKENVTPPAKPSSARRPPANVKLFVFDPDSVVETPSFGEVPKVVYCTEHAQSSCKSGFQPVQRLEQYAFLLNVALRRLYLLLKKQGVVPLSPVATAHGDQGPPASSDPYRNSEYRRVSNVERKSSATARLPKRSTIIESPAGKVAHPSDLGQSGQRSQESTAQHQYHTHQHYQHHANGNNNALPSSGPRPTQPQQSPQPQQSSSQQDSLLPYAQPPPSQSSQSPAQSPPQQYAKPNLSKLPIDPPTGQALRPAFSRNNNEVMILEESAPNSPTGGEENPLGPAKDGKAFSLGDIQSIVEAAQAREQHRSLPRETSLPYISRLDPLELALVKHLAVLALMRSPLKDSFDLDEILEMVEPKKSGFWQKLFKPDKKNPKKKVVFGERLDILVEREGADSLLGASESALRVPSFIDDVISAMRTMDMSVEGIFRKNGNIKRLNATIEAIDRDPSSVDFTQDNPVQLAALLKKFLGFLPEPLMTFKLHRLFAASQNLPSDEDRKRYLHYISLIMPKPHRDTMEVIFVFLKWVASFAHTDSETGNLMDLPNLATVIAPSIMRARGRDPVRDETFGALRVVTNLLEYQDEFFLVPAEFVQVLQDQEYFVNCMELPGKEFLKKCETYMKVKGMNGRPPPSNGLHNGSNGIPRYTPMLASPAVERPSPTLPFVSDSRNRQPLPPQVPHAMQTGVPHVPDVHGSPGAFSLPQGMTPNVQRAPPNEEWQPPPRMRDPNTSSSRSPSFSDAPRPSLDNTQASSSSPHLPSSNSYPSAVRQRT</sequence>
<accession>A0A8H7CAF1</accession>
<feature type="domain" description="LIM zinc-binding" evidence="8">
    <location>
        <begin position="251"/>
        <end position="311"/>
    </location>
</feature>
<name>A0A8H7CAF1_AGABI</name>
<feature type="compositionally biased region" description="Polar residues" evidence="7">
    <location>
        <begin position="81"/>
        <end position="90"/>
    </location>
</feature>
<evidence type="ECO:0000256" key="7">
    <source>
        <dbReference type="SAM" id="MobiDB-lite"/>
    </source>
</evidence>
<dbReference type="Pfam" id="PF00620">
    <property type="entry name" value="RhoGAP"/>
    <property type="match status" value="1"/>
</dbReference>
<proteinExistence type="predicted"/>
<dbReference type="PROSITE" id="PS50238">
    <property type="entry name" value="RHOGAP"/>
    <property type="match status" value="1"/>
</dbReference>
<dbReference type="SMART" id="SM00324">
    <property type="entry name" value="RhoGAP"/>
    <property type="match status" value="1"/>
</dbReference>
<dbReference type="Pfam" id="PF00412">
    <property type="entry name" value="LIM"/>
    <property type="match status" value="2"/>
</dbReference>
<evidence type="ECO:0000256" key="2">
    <source>
        <dbReference type="ARBA" id="ARBA00022723"/>
    </source>
</evidence>
<evidence type="ECO:0000259" key="8">
    <source>
        <dbReference type="PROSITE" id="PS50023"/>
    </source>
</evidence>
<feature type="compositionally biased region" description="Low complexity" evidence="7">
    <location>
        <begin position="1412"/>
        <end position="1426"/>
    </location>
</feature>
<feature type="compositionally biased region" description="Low complexity" evidence="7">
    <location>
        <begin position="846"/>
        <end position="874"/>
    </location>
</feature>
<dbReference type="Proteomes" id="UP000629468">
    <property type="component" value="Unassembled WGS sequence"/>
</dbReference>
<organism evidence="10 11">
    <name type="scientific">Agaricus bisporus var. burnettii</name>
    <dbReference type="NCBI Taxonomy" id="192524"/>
    <lineage>
        <taxon>Eukaryota</taxon>
        <taxon>Fungi</taxon>
        <taxon>Dikarya</taxon>
        <taxon>Basidiomycota</taxon>
        <taxon>Agaricomycotina</taxon>
        <taxon>Agaricomycetes</taxon>
        <taxon>Agaricomycetidae</taxon>
        <taxon>Agaricales</taxon>
        <taxon>Agaricineae</taxon>
        <taxon>Agaricaceae</taxon>
        <taxon>Agaricus</taxon>
    </lineage>
</organism>
<evidence type="ECO:0000313" key="10">
    <source>
        <dbReference type="EMBL" id="KAF7770508.1"/>
    </source>
</evidence>
<dbReference type="PROSITE" id="PS00478">
    <property type="entry name" value="LIM_DOMAIN_1"/>
    <property type="match status" value="1"/>
</dbReference>
<keyword evidence="5" id="KW-0539">Nucleus</keyword>
<evidence type="ECO:0000256" key="1">
    <source>
        <dbReference type="ARBA" id="ARBA00004123"/>
    </source>
</evidence>
<feature type="compositionally biased region" description="Low complexity" evidence="7">
    <location>
        <begin position="881"/>
        <end position="894"/>
    </location>
</feature>
<dbReference type="FunFam" id="2.10.110.10:FF:000058">
    <property type="entry name" value="Rho GTPase activator Lrg11"/>
    <property type="match status" value="1"/>
</dbReference>
<comment type="subcellular location">
    <subcellularLocation>
        <location evidence="1">Nucleus</location>
    </subcellularLocation>
</comment>
<feature type="compositionally biased region" description="Polar residues" evidence="7">
    <location>
        <begin position="812"/>
        <end position="822"/>
    </location>
</feature>
<feature type="compositionally biased region" description="Low complexity" evidence="7">
    <location>
        <begin position="109"/>
        <end position="129"/>
    </location>
</feature>
<feature type="region of interest" description="Disordered" evidence="7">
    <location>
        <begin position="755"/>
        <end position="914"/>
    </location>
</feature>
<feature type="compositionally biased region" description="Polar residues" evidence="7">
    <location>
        <begin position="98"/>
        <end position="107"/>
    </location>
</feature>
<dbReference type="PROSITE" id="PS50023">
    <property type="entry name" value="LIM_DOMAIN_2"/>
    <property type="match status" value="2"/>
</dbReference>
<dbReference type="Gene3D" id="2.10.110.10">
    <property type="entry name" value="Cysteine Rich Protein"/>
    <property type="match status" value="4"/>
</dbReference>
<protein>
    <recommendedName>
        <fullName evidence="12">RhoGAP-domain-containing protein</fullName>
    </recommendedName>
</protein>